<evidence type="ECO:0000313" key="2">
    <source>
        <dbReference type="Proteomes" id="UP000298234"/>
    </source>
</evidence>
<accession>A0AAX2RHL0</accession>
<dbReference type="EMBL" id="SNSQ01000035">
    <property type="protein sequence ID" value="TEU41626.1"/>
    <property type="molecule type" value="Genomic_DNA"/>
</dbReference>
<evidence type="ECO:0008006" key="3">
    <source>
        <dbReference type="Google" id="ProtNLM"/>
    </source>
</evidence>
<gene>
    <name evidence="1" type="ORF">E3D37_26795</name>
</gene>
<sequence length="80" mass="8632">MEHTCTHVWVKQGDNERHCIVQAETGRVLSGPYPGGAFRPLRNQDGALANKARAAVTSDFNDGAYSALCFARTTLPVVGE</sequence>
<dbReference type="AlphaFoldDB" id="A0AAX2RHL0"/>
<dbReference type="Proteomes" id="UP000298234">
    <property type="component" value="Unassembled WGS sequence"/>
</dbReference>
<protein>
    <recommendedName>
        <fullName evidence="3">DUF1508 domain-containing protein</fullName>
    </recommendedName>
</protein>
<dbReference type="RefSeq" id="WP_134256842.1">
    <property type="nucleotide sequence ID" value="NZ_SNSG01000032.1"/>
</dbReference>
<comment type="caution">
    <text evidence="1">The sequence shown here is derived from an EMBL/GenBank/DDBJ whole genome shotgun (WGS) entry which is preliminary data.</text>
</comment>
<name>A0AAX2RHL0_BURCE</name>
<proteinExistence type="predicted"/>
<organism evidence="1 2">
    <name type="scientific">Burkholderia cepacia</name>
    <name type="common">Pseudomonas cepacia</name>
    <dbReference type="NCBI Taxonomy" id="292"/>
    <lineage>
        <taxon>Bacteria</taxon>
        <taxon>Pseudomonadati</taxon>
        <taxon>Pseudomonadota</taxon>
        <taxon>Betaproteobacteria</taxon>
        <taxon>Burkholderiales</taxon>
        <taxon>Burkholderiaceae</taxon>
        <taxon>Burkholderia</taxon>
        <taxon>Burkholderia cepacia complex</taxon>
    </lineage>
</organism>
<reference evidence="1 2" key="1">
    <citation type="submission" date="2019-03" db="EMBL/GenBank/DDBJ databases">
        <title>Burkholderia cepacia outbreak.</title>
        <authorList>
            <person name="Farzana R."/>
            <person name="Walsh T.R."/>
        </authorList>
    </citation>
    <scope>NUCLEOTIDE SEQUENCE [LARGE SCALE GENOMIC DNA]</scope>
    <source>
        <strain evidence="2">d13</strain>
    </source>
</reference>
<evidence type="ECO:0000313" key="1">
    <source>
        <dbReference type="EMBL" id="TEU41626.1"/>
    </source>
</evidence>